<dbReference type="EMBL" id="CP071060">
    <property type="protein sequence ID" value="QSI77173.1"/>
    <property type="molecule type" value="Genomic_DNA"/>
</dbReference>
<dbReference type="CDD" id="cd06355">
    <property type="entry name" value="PBP1_FmdD-like"/>
    <property type="match status" value="1"/>
</dbReference>
<dbReference type="Pfam" id="PF13433">
    <property type="entry name" value="Peripla_BP_5"/>
    <property type="match status" value="1"/>
</dbReference>
<proteinExistence type="predicted"/>
<dbReference type="PRINTS" id="PR00337">
    <property type="entry name" value="LEUILEVALBP"/>
</dbReference>
<organism evidence="1 2">
    <name type="scientific">Niveibacterium microcysteis</name>
    <dbReference type="NCBI Taxonomy" id="2811415"/>
    <lineage>
        <taxon>Bacteria</taxon>
        <taxon>Pseudomonadati</taxon>
        <taxon>Pseudomonadota</taxon>
        <taxon>Betaproteobacteria</taxon>
        <taxon>Rhodocyclales</taxon>
        <taxon>Rhodocyclaceae</taxon>
        <taxon>Niveibacterium</taxon>
    </lineage>
</organism>
<accession>A0ABX7M8U8</accession>
<dbReference type="RefSeq" id="WP_206254704.1">
    <property type="nucleotide sequence ID" value="NZ_CP071060.1"/>
</dbReference>
<sequence length="388" mass="42677">MGTVLFIRHRPAPAPIRIGVVHSLSGTMSASERPLVDAVQMAVAELNADGGVLGRPVEVELADSRSDADQAAREAERLISEKHVSALFACWTSACRAAVRPVVERHRHLMVYPVQYEGMEQSPNILYTGLAPNQQIVPGTHWMLERYGKRVFLVGSDYRFPRTANLIIRDLVEARGGEVTGEHYLPLGSHDFEAVIAELRAARPVAVLNTLNGDSNAAFFAALVAAGLVDQPVMSFSVAEPEMRAWGGGRLTRHYAVWSYFQSVDTPQNRRFVAAWRARFGADRPTSDPVEAAYVGVKLWAQAVRDAGSDDPVRVNAALLHQSVGGPSSIEAVDAATRHLWKRMRVGRALPDGQFEQVFASDYPLRPAPWPAYRSREAWQHMLEGGTP</sequence>
<dbReference type="SUPFAM" id="SSF53822">
    <property type="entry name" value="Periplasmic binding protein-like I"/>
    <property type="match status" value="1"/>
</dbReference>
<keyword evidence="2" id="KW-1185">Reference proteome</keyword>
<dbReference type="Gene3D" id="3.40.50.2300">
    <property type="match status" value="2"/>
</dbReference>
<dbReference type="InterPro" id="IPR028082">
    <property type="entry name" value="Peripla_BP_I"/>
</dbReference>
<dbReference type="Proteomes" id="UP000663570">
    <property type="component" value="Chromosome"/>
</dbReference>
<dbReference type="InterPro" id="IPR017777">
    <property type="entry name" value="ABC_urea-bd_UrtA"/>
</dbReference>
<gene>
    <name evidence="1" type="ORF">JY500_00540</name>
</gene>
<reference evidence="1 2" key="1">
    <citation type="submission" date="2021-02" db="EMBL/GenBank/DDBJ databases">
        <title>Niveibacterium changnyeongensis HC41.</title>
        <authorList>
            <person name="Kang M."/>
        </authorList>
    </citation>
    <scope>NUCLEOTIDE SEQUENCE [LARGE SCALE GENOMIC DNA]</scope>
    <source>
        <strain evidence="1 2">HC41</strain>
    </source>
</reference>
<dbReference type="PANTHER" id="PTHR47628">
    <property type="match status" value="1"/>
</dbReference>
<dbReference type="InterPro" id="IPR000709">
    <property type="entry name" value="Leu_Ile_Val-bd"/>
</dbReference>
<dbReference type="PANTHER" id="PTHR47628:SF1">
    <property type="entry name" value="ALIPHATIC AMIDASE EXPRESSION-REGULATING PROTEIN"/>
    <property type="match status" value="1"/>
</dbReference>
<evidence type="ECO:0000313" key="1">
    <source>
        <dbReference type="EMBL" id="QSI77173.1"/>
    </source>
</evidence>
<evidence type="ECO:0000313" key="2">
    <source>
        <dbReference type="Proteomes" id="UP000663570"/>
    </source>
</evidence>
<name>A0ABX7M8U8_9RHOO</name>
<protein>
    <submittedName>
        <fullName evidence="1">Urea ABC transporter substrate-binding protein</fullName>
    </submittedName>
</protein>